<dbReference type="InterPro" id="IPR055231">
    <property type="entry name" value="2AA_helical"/>
</dbReference>
<dbReference type="Pfam" id="PF22956">
    <property type="entry name" value="VPS15-like_hel"/>
    <property type="match status" value="1"/>
</dbReference>
<dbReference type="SMART" id="SM00220">
    <property type="entry name" value="S_TKc"/>
    <property type="match status" value="1"/>
</dbReference>
<dbReference type="InterPro" id="IPR001680">
    <property type="entry name" value="WD40_rpt"/>
</dbReference>
<dbReference type="Gene3D" id="1.10.510.10">
    <property type="entry name" value="Transferase(Phosphotransferase) domain 1"/>
    <property type="match status" value="1"/>
</dbReference>
<evidence type="ECO:0000313" key="11">
    <source>
        <dbReference type="Proteomes" id="UP001214415"/>
    </source>
</evidence>
<name>A0AAF0IZF0_9BASI</name>
<dbReference type="PANTHER" id="PTHR17583">
    <property type="entry name" value="PHOSPHOINOSITIDE 3-KINASE REGULATORY SUBUNIT 4"/>
    <property type="match status" value="1"/>
</dbReference>
<dbReference type="EMBL" id="CP119903">
    <property type="protein sequence ID" value="WFD23392.1"/>
    <property type="molecule type" value="Genomic_DNA"/>
</dbReference>
<dbReference type="AlphaFoldDB" id="A0AAF0IZF0"/>
<dbReference type="PROSITE" id="PS50011">
    <property type="entry name" value="PROTEIN_KINASE_DOM"/>
    <property type="match status" value="1"/>
</dbReference>
<keyword evidence="4" id="KW-0677">Repeat</keyword>
<evidence type="ECO:0000256" key="3">
    <source>
        <dbReference type="ARBA" id="ARBA00022679"/>
    </source>
</evidence>
<dbReference type="GO" id="GO:0034272">
    <property type="term" value="C:phosphatidylinositol 3-kinase complex, class III, type II"/>
    <property type="evidence" value="ECO:0007669"/>
    <property type="project" value="TreeGrafter"/>
</dbReference>
<dbReference type="InterPro" id="IPR008271">
    <property type="entry name" value="Ser/Thr_kinase_AS"/>
</dbReference>
<dbReference type="Gene3D" id="2.130.10.10">
    <property type="entry name" value="YVTN repeat-like/Quinoprotein amine dehydrogenase"/>
    <property type="match status" value="1"/>
</dbReference>
<dbReference type="GO" id="GO:0005770">
    <property type="term" value="C:late endosome"/>
    <property type="evidence" value="ECO:0007669"/>
    <property type="project" value="TreeGrafter"/>
</dbReference>
<organism evidence="10 11">
    <name type="scientific">Malassezia equina</name>
    <dbReference type="NCBI Taxonomy" id="1381935"/>
    <lineage>
        <taxon>Eukaryota</taxon>
        <taxon>Fungi</taxon>
        <taxon>Dikarya</taxon>
        <taxon>Basidiomycota</taxon>
        <taxon>Ustilaginomycotina</taxon>
        <taxon>Malasseziomycetes</taxon>
        <taxon>Malasseziales</taxon>
        <taxon>Malasseziaceae</taxon>
        <taxon>Malassezia</taxon>
    </lineage>
</organism>
<dbReference type="GO" id="GO:0005524">
    <property type="term" value="F:ATP binding"/>
    <property type="evidence" value="ECO:0007669"/>
    <property type="project" value="InterPro"/>
</dbReference>
<evidence type="ECO:0000313" key="10">
    <source>
        <dbReference type="EMBL" id="WFD23392.1"/>
    </source>
</evidence>
<dbReference type="SMART" id="SM00320">
    <property type="entry name" value="WD40"/>
    <property type="match status" value="3"/>
</dbReference>
<keyword evidence="2" id="KW-0853">WD repeat</keyword>
<dbReference type="GO" id="GO:0006623">
    <property type="term" value="P:protein targeting to vacuole"/>
    <property type="evidence" value="ECO:0007669"/>
    <property type="project" value="TreeGrafter"/>
</dbReference>
<dbReference type="InterPro" id="IPR045162">
    <property type="entry name" value="Vps15-like"/>
</dbReference>
<keyword evidence="7" id="KW-0067">ATP-binding</keyword>
<dbReference type="SUPFAM" id="SSF48371">
    <property type="entry name" value="ARM repeat"/>
    <property type="match status" value="1"/>
</dbReference>
<reference evidence="10" key="1">
    <citation type="submission" date="2023-03" db="EMBL/GenBank/DDBJ databases">
        <title>Mating type loci evolution in Malassezia.</title>
        <authorList>
            <person name="Coelho M.A."/>
        </authorList>
    </citation>
    <scope>NUCLEOTIDE SEQUENCE</scope>
    <source>
        <strain evidence="10">CBS 12830</strain>
    </source>
</reference>
<dbReference type="EC" id="2.7.11.1" evidence="1"/>
<keyword evidence="11" id="KW-1185">Reference proteome</keyword>
<dbReference type="GO" id="GO:0034271">
    <property type="term" value="C:phosphatidylinositol 3-kinase complex, class III, type I"/>
    <property type="evidence" value="ECO:0007669"/>
    <property type="project" value="TreeGrafter"/>
</dbReference>
<dbReference type="InterPro" id="IPR011009">
    <property type="entry name" value="Kinase-like_dom_sf"/>
</dbReference>
<dbReference type="Pfam" id="PF09420">
    <property type="entry name" value="Nop16"/>
    <property type="match status" value="1"/>
</dbReference>
<proteinExistence type="predicted"/>
<dbReference type="GO" id="GO:0071561">
    <property type="term" value="C:nucleus-vacuole junction"/>
    <property type="evidence" value="ECO:0007669"/>
    <property type="project" value="TreeGrafter"/>
</dbReference>
<dbReference type="GO" id="GO:0016236">
    <property type="term" value="P:macroautophagy"/>
    <property type="evidence" value="ECO:0007669"/>
    <property type="project" value="InterPro"/>
</dbReference>
<evidence type="ECO:0000256" key="4">
    <source>
        <dbReference type="ARBA" id="ARBA00022737"/>
    </source>
</evidence>
<evidence type="ECO:0000256" key="5">
    <source>
        <dbReference type="ARBA" id="ARBA00022741"/>
    </source>
</evidence>
<dbReference type="InterPro" id="IPR019002">
    <property type="entry name" value="Ribosome_biogenesis_Nop16"/>
</dbReference>
<dbReference type="InterPro" id="IPR015943">
    <property type="entry name" value="WD40/YVTN_repeat-like_dom_sf"/>
</dbReference>
<protein>
    <recommendedName>
        <fullName evidence="1">non-specific serine/threonine protein kinase</fullName>
        <ecNumber evidence="1">2.7.11.1</ecNumber>
    </recommendedName>
</protein>
<dbReference type="PANTHER" id="PTHR17583:SF0">
    <property type="entry name" value="PHOSPHOINOSITIDE 3-KINASE REGULATORY SUBUNIT 4"/>
    <property type="match status" value="1"/>
</dbReference>
<feature type="region of interest" description="Disordered" evidence="8">
    <location>
        <begin position="659"/>
        <end position="690"/>
    </location>
</feature>
<keyword evidence="5" id="KW-0547">Nucleotide-binding</keyword>
<evidence type="ECO:0000256" key="1">
    <source>
        <dbReference type="ARBA" id="ARBA00012513"/>
    </source>
</evidence>
<sequence>MGPDVLRDNWDPKLTVRQNYAKLGLVPNMGQQTGGLDRDDPYRQAAMNEHPSVPENKSKIGMARVIRDENGKVVDIVEYESDEDESKTTPWGEQLNQDDEVADLKLLVPRLNEGQEGETVKALEKIAAENKPVERFASVAEHEWLVQLIEAHGSDYKAMSLDRKRNIWQKTAGEIKRATRPFITEMEKLWISYQIIYALNAAHERNIAHGDLKCENVLVTSSLAVYVTDFASSFKPTYLPLDDPADFSLFFDTSGRRTCYIAPERFYDSVTDLPMGFNPARMRTEDIENVSEVLTYEPYLEMLGLGRPNGRITEAMDVFSLGCVLAELWRDGTPLFTLSQLFRYRKGELDLSTMIEEIQHVGIRDLVQRMLHLDPSQRPSLHDILLPGEDVFLGIYIPGLALTPYMARKSAGKDAKALIVLGVVLANMRHCQRASARCHAIELTLHLAWGWLSDDAILDRVLPYLSVMLDDSSSVVRAMALHGMAVVLECLHEIPSANEGIWTEFVLPNLAHVTTDKSEYLQEMARKYMDTIALYHLGSDDGTVKVWDTARLEKNVTTHSRLTYTSHAAPITDVLVLHGTHCIVSTAKDGSIHAWGIALHTNVSLPQYSRPHVLGRKHLNNKEHIAMVGSDTVMATLNLENSQSSDIWQVHTENELVKEAEAPSPNPFRELADSSEGPPIPQTTEDDLDSHRDSHAVHAVLASAEGYSSTVKDNAAPTGYVITAGSDRVFRYWDLGSAEKSVAWGCEVHGEFSIKHGHYTFSGNTGKRLPTRSPLCVHEQTTSSHAFVKSHKDVITCMARLEVPFRCVVAGDRAGALRIWE</sequence>
<dbReference type="SUPFAM" id="SSF56112">
    <property type="entry name" value="Protein kinase-like (PK-like)"/>
    <property type="match status" value="1"/>
</dbReference>
<evidence type="ECO:0000259" key="9">
    <source>
        <dbReference type="PROSITE" id="PS50011"/>
    </source>
</evidence>
<dbReference type="GO" id="GO:0045324">
    <property type="term" value="P:late endosome to vacuole transport"/>
    <property type="evidence" value="ECO:0007669"/>
    <property type="project" value="InterPro"/>
</dbReference>
<keyword evidence="3 10" id="KW-0808">Transferase</keyword>
<keyword evidence="6 10" id="KW-0418">Kinase</keyword>
<evidence type="ECO:0000256" key="6">
    <source>
        <dbReference type="ARBA" id="ARBA00022777"/>
    </source>
</evidence>
<dbReference type="Proteomes" id="UP001214415">
    <property type="component" value="Chromosome 4"/>
</dbReference>
<dbReference type="GO" id="GO:0004674">
    <property type="term" value="F:protein serine/threonine kinase activity"/>
    <property type="evidence" value="ECO:0007669"/>
    <property type="project" value="UniProtKB-KW"/>
</dbReference>
<evidence type="ECO:0000256" key="8">
    <source>
        <dbReference type="SAM" id="MobiDB-lite"/>
    </source>
</evidence>
<keyword evidence="10" id="KW-0723">Serine/threonine-protein kinase</keyword>
<evidence type="ECO:0000256" key="2">
    <source>
        <dbReference type="ARBA" id="ARBA00022574"/>
    </source>
</evidence>
<dbReference type="InterPro" id="IPR016024">
    <property type="entry name" value="ARM-type_fold"/>
</dbReference>
<evidence type="ECO:0000256" key="7">
    <source>
        <dbReference type="ARBA" id="ARBA00022840"/>
    </source>
</evidence>
<gene>
    <name evidence="10" type="primary">VPS15</name>
    <name evidence="10" type="ORF">MEQU1_002081</name>
</gene>
<accession>A0AAF0IZF0</accession>
<feature type="domain" description="Protein kinase" evidence="9">
    <location>
        <begin position="59"/>
        <end position="393"/>
    </location>
</feature>
<dbReference type="InterPro" id="IPR000719">
    <property type="entry name" value="Prot_kinase_dom"/>
</dbReference>
<dbReference type="InterPro" id="IPR036322">
    <property type="entry name" value="WD40_repeat_dom_sf"/>
</dbReference>
<dbReference type="SUPFAM" id="SSF50978">
    <property type="entry name" value="WD40 repeat-like"/>
    <property type="match status" value="1"/>
</dbReference>
<dbReference type="PROSITE" id="PS00108">
    <property type="entry name" value="PROTEIN_KINASE_ST"/>
    <property type="match status" value="1"/>
</dbReference>